<dbReference type="Proteomes" id="UP000057938">
    <property type="component" value="Chromosome"/>
</dbReference>
<organism evidence="1 2">
    <name type="scientific">Altererythrobacter epoxidivorans</name>
    <dbReference type="NCBI Taxonomy" id="361183"/>
    <lineage>
        <taxon>Bacteria</taxon>
        <taxon>Pseudomonadati</taxon>
        <taxon>Pseudomonadota</taxon>
        <taxon>Alphaproteobacteria</taxon>
        <taxon>Sphingomonadales</taxon>
        <taxon>Erythrobacteraceae</taxon>
        <taxon>Altererythrobacter</taxon>
    </lineage>
</organism>
<dbReference type="KEGG" id="aep:AMC99_00853"/>
<dbReference type="PATRIC" id="fig|361183.4.peg.836"/>
<reference evidence="1 2" key="1">
    <citation type="submission" date="2015-09" db="EMBL/GenBank/DDBJ databases">
        <title>Complete genome sequence of a benzo[a]pyrene-degrading bacterium Altererythrobacter epoxidivorans CGMCC 1.7731T.</title>
        <authorList>
            <person name="Li Z."/>
            <person name="Cheng H."/>
            <person name="Huo Y."/>
            <person name="Xu X."/>
        </authorList>
    </citation>
    <scope>NUCLEOTIDE SEQUENCE [LARGE SCALE GENOMIC DNA]</scope>
    <source>
        <strain evidence="1 2">CGMCC 1.7731</strain>
    </source>
</reference>
<dbReference type="AlphaFoldDB" id="A0A0M3TA51"/>
<dbReference type="OrthoDB" id="7507855at2"/>
<accession>A0A0M3TA51</accession>
<dbReference type="EMBL" id="CP012669">
    <property type="protein sequence ID" value="ALE16156.1"/>
    <property type="molecule type" value="Genomic_DNA"/>
</dbReference>
<dbReference type="RefSeq" id="WP_157058248.1">
    <property type="nucleotide sequence ID" value="NZ_CP012669.1"/>
</dbReference>
<keyword evidence="2" id="KW-1185">Reference proteome</keyword>
<proteinExistence type="predicted"/>
<evidence type="ECO:0000313" key="1">
    <source>
        <dbReference type="EMBL" id="ALE16156.1"/>
    </source>
</evidence>
<gene>
    <name evidence="1" type="ORF">AMC99_00853</name>
</gene>
<sequence>MERHGALVGWGHHDMGNRVMLKLQSFHSLEEKEQDGEPDQFRFIMSKQQAAVLGNYLMEISGQTAATQGQRSLFRRLFG</sequence>
<protein>
    <submittedName>
        <fullName evidence="1">Uncharacterized protein</fullName>
    </submittedName>
</protein>
<name>A0A0M3TA51_9SPHN</name>
<evidence type="ECO:0000313" key="2">
    <source>
        <dbReference type="Proteomes" id="UP000057938"/>
    </source>
</evidence>